<accession>W9VQ63</accession>
<reference evidence="2 3" key="1">
    <citation type="submission" date="2013-03" db="EMBL/GenBank/DDBJ databases">
        <title>The Genome Sequence of Cladophialophora yegresii CBS 114405.</title>
        <authorList>
            <consortium name="The Broad Institute Genomics Platform"/>
            <person name="Cuomo C."/>
            <person name="de Hoog S."/>
            <person name="Gorbushina A."/>
            <person name="Walker B."/>
            <person name="Young S.K."/>
            <person name="Zeng Q."/>
            <person name="Gargeya S."/>
            <person name="Fitzgerald M."/>
            <person name="Haas B."/>
            <person name="Abouelleil A."/>
            <person name="Allen A.W."/>
            <person name="Alvarado L."/>
            <person name="Arachchi H.M."/>
            <person name="Berlin A.M."/>
            <person name="Chapman S.B."/>
            <person name="Gainer-Dewar J."/>
            <person name="Goldberg J."/>
            <person name="Griggs A."/>
            <person name="Gujja S."/>
            <person name="Hansen M."/>
            <person name="Howarth C."/>
            <person name="Imamovic A."/>
            <person name="Ireland A."/>
            <person name="Larimer J."/>
            <person name="McCowan C."/>
            <person name="Murphy C."/>
            <person name="Pearson M."/>
            <person name="Poon T.W."/>
            <person name="Priest M."/>
            <person name="Roberts A."/>
            <person name="Saif S."/>
            <person name="Shea T."/>
            <person name="Sisk P."/>
            <person name="Sykes S."/>
            <person name="Wortman J."/>
            <person name="Nusbaum C."/>
            <person name="Birren B."/>
        </authorList>
    </citation>
    <scope>NUCLEOTIDE SEQUENCE [LARGE SCALE GENOMIC DNA]</scope>
    <source>
        <strain evidence="2 3">CBS 114405</strain>
    </source>
</reference>
<dbReference type="HOGENOM" id="CLU_1825107_0_0_1"/>
<dbReference type="RefSeq" id="XP_007760270.1">
    <property type="nucleotide sequence ID" value="XM_007762080.1"/>
</dbReference>
<dbReference type="EMBL" id="AMGW01000006">
    <property type="protein sequence ID" value="EXJ55160.1"/>
    <property type="molecule type" value="Genomic_DNA"/>
</dbReference>
<sequence>MAQHPSPDPTSTSTKSPSTAPANALSTEKSPDPCSQIERDHPQHTSTCPNCQERMTRQFDKVLRGVMLREGWTEEQVHAVSPLRGFASKQMKDLAPDPGAPIEVQRRVYARNCVEELQARIDAAREVHQARIDATRRSRES</sequence>
<dbReference type="VEuPathDB" id="FungiDB:A1O7_08085"/>
<proteinExistence type="predicted"/>
<dbReference type="eggNOG" id="ENOG502T5GZ">
    <property type="taxonomic scope" value="Eukaryota"/>
</dbReference>
<name>W9VQ63_9EURO</name>
<dbReference type="AlphaFoldDB" id="W9VQ63"/>
<feature type="compositionally biased region" description="Low complexity" evidence="1">
    <location>
        <begin position="9"/>
        <end position="21"/>
    </location>
</feature>
<dbReference type="OrthoDB" id="10347779at2759"/>
<feature type="region of interest" description="Disordered" evidence="1">
    <location>
        <begin position="1"/>
        <end position="50"/>
    </location>
</feature>
<evidence type="ECO:0000256" key="1">
    <source>
        <dbReference type="SAM" id="MobiDB-lite"/>
    </source>
</evidence>
<keyword evidence="3" id="KW-1185">Reference proteome</keyword>
<gene>
    <name evidence="2" type="ORF">A1O7_08085</name>
</gene>
<organism evidence="2 3">
    <name type="scientific">Cladophialophora yegresii CBS 114405</name>
    <dbReference type="NCBI Taxonomy" id="1182544"/>
    <lineage>
        <taxon>Eukaryota</taxon>
        <taxon>Fungi</taxon>
        <taxon>Dikarya</taxon>
        <taxon>Ascomycota</taxon>
        <taxon>Pezizomycotina</taxon>
        <taxon>Eurotiomycetes</taxon>
        <taxon>Chaetothyriomycetidae</taxon>
        <taxon>Chaetothyriales</taxon>
        <taxon>Herpotrichiellaceae</taxon>
        <taxon>Cladophialophora</taxon>
    </lineage>
</organism>
<dbReference type="Proteomes" id="UP000019473">
    <property type="component" value="Unassembled WGS sequence"/>
</dbReference>
<evidence type="ECO:0000313" key="2">
    <source>
        <dbReference type="EMBL" id="EXJ55160.1"/>
    </source>
</evidence>
<evidence type="ECO:0000313" key="3">
    <source>
        <dbReference type="Proteomes" id="UP000019473"/>
    </source>
</evidence>
<comment type="caution">
    <text evidence="2">The sequence shown here is derived from an EMBL/GenBank/DDBJ whole genome shotgun (WGS) entry which is preliminary data.</text>
</comment>
<dbReference type="GeneID" id="19182655"/>
<protein>
    <submittedName>
        <fullName evidence="2">Uncharacterized protein</fullName>
    </submittedName>
</protein>